<evidence type="ECO:0000256" key="9">
    <source>
        <dbReference type="NCBIfam" id="TIGR00456"/>
    </source>
</evidence>
<dbReference type="AlphaFoldDB" id="A0A1J5HT91"/>
<dbReference type="SMART" id="SM00836">
    <property type="entry name" value="DALR_1"/>
    <property type="match status" value="1"/>
</dbReference>
<dbReference type="FunFam" id="3.40.50.620:FF:000116">
    <property type="entry name" value="Arginine--tRNA ligase"/>
    <property type="match status" value="1"/>
</dbReference>
<evidence type="ECO:0000259" key="11">
    <source>
        <dbReference type="SMART" id="SM00836"/>
    </source>
</evidence>
<dbReference type="PRINTS" id="PR01038">
    <property type="entry name" value="TRNASYNTHARG"/>
</dbReference>
<dbReference type="NCBIfam" id="TIGR00456">
    <property type="entry name" value="argS"/>
    <property type="match status" value="1"/>
</dbReference>
<dbReference type="GO" id="GO:0004814">
    <property type="term" value="F:arginine-tRNA ligase activity"/>
    <property type="evidence" value="ECO:0007669"/>
    <property type="project" value="UniProtKB-UniRule"/>
</dbReference>
<dbReference type="Gene3D" id="1.10.730.10">
    <property type="entry name" value="Isoleucyl-tRNA Synthetase, Domain 1"/>
    <property type="match status" value="1"/>
</dbReference>
<dbReference type="PANTHER" id="PTHR11956:SF5">
    <property type="entry name" value="ARGININE--TRNA LIGASE, CYTOPLASMIC"/>
    <property type="match status" value="1"/>
</dbReference>
<evidence type="ECO:0000256" key="6">
    <source>
        <dbReference type="ARBA" id="ARBA00022917"/>
    </source>
</evidence>
<dbReference type="Pfam" id="PF05746">
    <property type="entry name" value="DALR_1"/>
    <property type="match status" value="1"/>
</dbReference>
<evidence type="ECO:0000256" key="1">
    <source>
        <dbReference type="ARBA" id="ARBA00005594"/>
    </source>
</evidence>
<dbReference type="Proteomes" id="UP000182344">
    <property type="component" value="Unassembled WGS sequence"/>
</dbReference>
<evidence type="ECO:0000256" key="10">
    <source>
        <dbReference type="RuleBase" id="RU363038"/>
    </source>
</evidence>
<dbReference type="STRING" id="1805376.AUK05_00790"/>
<keyword evidence="5 10" id="KW-0067">ATP-binding</keyword>
<dbReference type="InterPro" id="IPR014729">
    <property type="entry name" value="Rossmann-like_a/b/a_fold"/>
</dbReference>
<dbReference type="InterPro" id="IPR001278">
    <property type="entry name" value="Arg-tRNA-ligase"/>
</dbReference>
<dbReference type="InterPro" id="IPR009080">
    <property type="entry name" value="tRNAsynth_Ia_anticodon-bd"/>
</dbReference>
<proteinExistence type="inferred from homology"/>
<evidence type="ECO:0000256" key="2">
    <source>
        <dbReference type="ARBA" id="ARBA00012837"/>
    </source>
</evidence>
<dbReference type="GO" id="GO:0005524">
    <property type="term" value="F:ATP binding"/>
    <property type="evidence" value="ECO:0007669"/>
    <property type="project" value="UniProtKB-KW"/>
</dbReference>
<dbReference type="InterPro" id="IPR035684">
    <property type="entry name" value="ArgRS_core"/>
</dbReference>
<evidence type="ECO:0000256" key="5">
    <source>
        <dbReference type="ARBA" id="ARBA00022840"/>
    </source>
</evidence>
<gene>
    <name evidence="12" type="ORF">AUK05_00790</name>
</gene>
<evidence type="ECO:0000256" key="4">
    <source>
        <dbReference type="ARBA" id="ARBA00022741"/>
    </source>
</evidence>
<dbReference type="Gene3D" id="3.40.50.620">
    <property type="entry name" value="HUPs"/>
    <property type="match status" value="1"/>
</dbReference>
<feature type="domain" description="DALR anticodon binding" evidence="11">
    <location>
        <begin position="423"/>
        <end position="535"/>
    </location>
</feature>
<keyword evidence="3 10" id="KW-0436">Ligase</keyword>
<keyword evidence="7 10" id="KW-0030">Aminoacyl-tRNA synthetase</keyword>
<dbReference type="PANTHER" id="PTHR11956">
    <property type="entry name" value="ARGINYL-TRNA SYNTHETASE"/>
    <property type="match status" value="1"/>
</dbReference>
<sequence>MIKNKISDYLKEKGTNTKLEHPSVEKFGDYAVRGEIDISKLNIIEKVDKVGAFNNLWIKQEILVDEAELILNDKYKTDLAKIGHSKTVVIDYSAPNIAKPFGIGHLRSTNIGQALYNIYQTLGWKCIGDNHLGDWGTQFGKMITAIIRYQMSDLRFQLKDKNKNLEEFSINDLEKLYISFHSAAEVDETLNNTAREWFAKLEKGDDEAKKIWQECVDISLSEFNRVYELLNVKIDNAYGEAFYLPMLPEIVKMFRDKKMTKISEKAEIVELPNLPPIILLKSDEATTYFTRDLATIKFRVEKWNPDLFIYEVGSEQNLYFKQVFAAAKMVGWDKDYVHIGHGMIRWKDGKFSTRKGDTIHLSDVIDKAIDMAKSMAPENDNESIMKVAIGAVKFNDLASDPKKDVVFDWDRVMSMEGNSAPYLQYTYARCKSVIGKITDNRAQITENVRFDENELPLLRYFYIFEEKIIEAGERYSPAVLAEYLLNLARKYNEFYGKCRIVGEPEETRRVFLTQVTAKIIKDGLTILGIETLEKM</sequence>
<comment type="catalytic activity">
    <reaction evidence="8">
        <text>tRNA(Arg) + L-arginine + ATP = L-arginyl-tRNA(Arg) + AMP + diphosphate</text>
        <dbReference type="Rhea" id="RHEA:20301"/>
        <dbReference type="Rhea" id="RHEA-COMP:9658"/>
        <dbReference type="Rhea" id="RHEA-COMP:9673"/>
        <dbReference type="ChEBI" id="CHEBI:30616"/>
        <dbReference type="ChEBI" id="CHEBI:32682"/>
        <dbReference type="ChEBI" id="CHEBI:33019"/>
        <dbReference type="ChEBI" id="CHEBI:78442"/>
        <dbReference type="ChEBI" id="CHEBI:78513"/>
        <dbReference type="ChEBI" id="CHEBI:456215"/>
        <dbReference type="EC" id="6.1.1.19"/>
    </reaction>
</comment>
<evidence type="ECO:0000256" key="3">
    <source>
        <dbReference type="ARBA" id="ARBA00022598"/>
    </source>
</evidence>
<protein>
    <recommendedName>
        <fullName evidence="2 9">Arginine--tRNA ligase</fullName>
        <ecNumber evidence="2 9">6.1.1.19</ecNumber>
    </recommendedName>
</protein>
<comment type="similarity">
    <text evidence="1 10">Belongs to the class-I aminoacyl-tRNA synthetase family.</text>
</comment>
<evidence type="ECO:0000313" key="12">
    <source>
        <dbReference type="EMBL" id="OIP87651.1"/>
    </source>
</evidence>
<dbReference type="SUPFAM" id="SSF52374">
    <property type="entry name" value="Nucleotidylyl transferase"/>
    <property type="match status" value="1"/>
</dbReference>
<name>A0A1J5HT91_9BACT</name>
<evidence type="ECO:0000256" key="8">
    <source>
        <dbReference type="ARBA" id="ARBA00049339"/>
    </source>
</evidence>
<evidence type="ECO:0000313" key="13">
    <source>
        <dbReference type="Proteomes" id="UP000182344"/>
    </source>
</evidence>
<accession>A0A1J5HT91</accession>
<dbReference type="Pfam" id="PF00750">
    <property type="entry name" value="tRNA-synt_1d"/>
    <property type="match status" value="1"/>
</dbReference>
<organism evidence="12 13">
    <name type="scientific">Candidatus Shapirobacteria bacterium CG2_30_35_20</name>
    <dbReference type="NCBI Taxonomy" id="1805376"/>
    <lineage>
        <taxon>Bacteria</taxon>
        <taxon>Candidatus Shapironibacteriota</taxon>
    </lineage>
</organism>
<keyword evidence="6 10" id="KW-0648">Protein biosynthesis</keyword>
<dbReference type="EC" id="6.1.1.19" evidence="2 9"/>
<keyword evidence="4 10" id="KW-0547">Nucleotide-binding</keyword>
<dbReference type="InterPro" id="IPR008909">
    <property type="entry name" value="DALR_anticod-bd"/>
</dbReference>
<comment type="caution">
    <text evidence="12">The sequence shown here is derived from an EMBL/GenBank/DDBJ whole genome shotgun (WGS) entry which is preliminary data.</text>
</comment>
<dbReference type="GO" id="GO:0006420">
    <property type="term" value="P:arginyl-tRNA aminoacylation"/>
    <property type="evidence" value="ECO:0007669"/>
    <property type="project" value="UniProtKB-UniRule"/>
</dbReference>
<dbReference type="GO" id="GO:0005737">
    <property type="term" value="C:cytoplasm"/>
    <property type="evidence" value="ECO:0007669"/>
    <property type="project" value="UniProtKB-UniRule"/>
</dbReference>
<reference evidence="12 13" key="1">
    <citation type="journal article" date="2016" name="Environ. Microbiol.">
        <title>Genomic resolution of a cold subsurface aquifer community provides metabolic insights for novel microbes adapted to high CO concentrations.</title>
        <authorList>
            <person name="Probst A.J."/>
            <person name="Castelle C.J."/>
            <person name="Singh A."/>
            <person name="Brown C.T."/>
            <person name="Anantharaman K."/>
            <person name="Sharon I."/>
            <person name="Hug L.A."/>
            <person name="Burstein D."/>
            <person name="Emerson J.B."/>
            <person name="Thomas B.C."/>
            <person name="Banfield J.F."/>
        </authorList>
    </citation>
    <scope>NUCLEOTIDE SEQUENCE [LARGE SCALE GENOMIC DNA]</scope>
    <source>
        <strain evidence="12">CG2_30_35_20</strain>
    </source>
</reference>
<dbReference type="SUPFAM" id="SSF47323">
    <property type="entry name" value="Anticodon-binding domain of a subclass of class I aminoacyl-tRNA synthetases"/>
    <property type="match status" value="1"/>
</dbReference>
<evidence type="ECO:0000256" key="7">
    <source>
        <dbReference type="ARBA" id="ARBA00023146"/>
    </source>
</evidence>
<dbReference type="EMBL" id="MNZO01000012">
    <property type="protein sequence ID" value="OIP87651.1"/>
    <property type="molecule type" value="Genomic_DNA"/>
</dbReference>